<accession>A0A9X2HBX0</accession>
<dbReference type="InterPro" id="IPR000281">
    <property type="entry name" value="HTH_RpiR"/>
</dbReference>
<dbReference type="Gene3D" id="1.10.10.10">
    <property type="entry name" value="Winged helix-like DNA-binding domain superfamily/Winged helix DNA-binding domain"/>
    <property type="match status" value="1"/>
</dbReference>
<dbReference type="SUPFAM" id="SSF46689">
    <property type="entry name" value="Homeodomain-like"/>
    <property type="match status" value="1"/>
</dbReference>
<gene>
    <name evidence="2" type="ORF">NBM05_02210</name>
</gene>
<dbReference type="GO" id="GO:1901135">
    <property type="term" value="P:carbohydrate derivative metabolic process"/>
    <property type="evidence" value="ECO:0007669"/>
    <property type="project" value="InterPro"/>
</dbReference>
<proteinExistence type="predicted"/>
<keyword evidence="3" id="KW-1185">Reference proteome</keyword>
<dbReference type="Gene3D" id="3.40.50.10490">
    <property type="entry name" value="Glucose-6-phosphate isomerase like protein, domain 1"/>
    <property type="match status" value="1"/>
</dbReference>
<organism evidence="2 3">
    <name type="scientific">Rothia santali</name>
    <dbReference type="NCBI Taxonomy" id="2949643"/>
    <lineage>
        <taxon>Bacteria</taxon>
        <taxon>Bacillati</taxon>
        <taxon>Actinomycetota</taxon>
        <taxon>Actinomycetes</taxon>
        <taxon>Micrococcales</taxon>
        <taxon>Micrococcaceae</taxon>
        <taxon>Rothia</taxon>
    </lineage>
</organism>
<dbReference type="GO" id="GO:0003700">
    <property type="term" value="F:DNA-binding transcription factor activity"/>
    <property type="evidence" value="ECO:0007669"/>
    <property type="project" value="InterPro"/>
</dbReference>
<dbReference type="InterPro" id="IPR009057">
    <property type="entry name" value="Homeodomain-like_sf"/>
</dbReference>
<protein>
    <submittedName>
        <fullName evidence="2">MurR/RpiR family transcriptional regulator</fullName>
    </submittedName>
</protein>
<dbReference type="InterPro" id="IPR046348">
    <property type="entry name" value="SIS_dom_sf"/>
</dbReference>
<evidence type="ECO:0000313" key="3">
    <source>
        <dbReference type="Proteomes" id="UP001139502"/>
    </source>
</evidence>
<dbReference type="InterPro" id="IPR036388">
    <property type="entry name" value="WH-like_DNA-bd_sf"/>
</dbReference>
<sequence length="257" mass="28755">MNLESVVASRHEKWNDTERAIMSYVLANQDRVVESSVQAVAHSTFTSPSSVMRLTKKLGFSGFSELKYFLRHSRSAPTSEVADLVAAQRRDVEGTLAQLERADLGPVLHRMQRARTVYCYGTDFSSRTAAQELSKALLINGTSTVMVPGVKELKASLPAMDPEDLLVLISGGDGMPAQAELAELFLLRSLQTLAITRLGDRERSYNPEWMLHYCASPLGRVGGSESYYSWIGLNVVLDYLVRRYVMHLRERRGLARR</sequence>
<feature type="domain" description="HTH rpiR-type" evidence="1">
    <location>
        <begin position="1"/>
        <end position="77"/>
    </location>
</feature>
<dbReference type="PANTHER" id="PTHR30514:SF1">
    <property type="entry name" value="HTH-TYPE TRANSCRIPTIONAL REGULATOR HEXR-RELATED"/>
    <property type="match status" value="1"/>
</dbReference>
<dbReference type="EMBL" id="JANAFB010000003">
    <property type="protein sequence ID" value="MCP3424872.1"/>
    <property type="molecule type" value="Genomic_DNA"/>
</dbReference>
<dbReference type="GO" id="GO:0097367">
    <property type="term" value="F:carbohydrate derivative binding"/>
    <property type="evidence" value="ECO:0007669"/>
    <property type="project" value="InterPro"/>
</dbReference>
<comment type="caution">
    <text evidence="2">The sequence shown here is derived from an EMBL/GenBank/DDBJ whole genome shotgun (WGS) entry which is preliminary data.</text>
</comment>
<dbReference type="AlphaFoldDB" id="A0A9X2HBX0"/>
<evidence type="ECO:0000313" key="2">
    <source>
        <dbReference type="EMBL" id="MCP3424872.1"/>
    </source>
</evidence>
<evidence type="ECO:0000259" key="1">
    <source>
        <dbReference type="PROSITE" id="PS51071"/>
    </source>
</evidence>
<dbReference type="RefSeq" id="WP_254164812.1">
    <property type="nucleotide sequence ID" value="NZ_JANAFB010000003.1"/>
</dbReference>
<dbReference type="Proteomes" id="UP001139502">
    <property type="component" value="Unassembled WGS sequence"/>
</dbReference>
<dbReference type="InterPro" id="IPR047640">
    <property type="entry name" value="RpiR-like"/>
</dbReference>
<dbReference type="PANTHER" id="PTHR30514">
    <property type="entry name" value="GLUCOKINASE"/>
    <property type="match status" value="1"/>
</dbReference>
<reference evidence="2" key="1">
    <citation type="submission" date="2022-06" db="EMBL/GenBank/DDBJ databases">
        <title>Rothia sp. isolated from sandalwood seedling.</title>
        <authorList>
            <person name="Tuikhar N."/>
            <person name="Kirdat K."/>
            <person name="Thorat V."/>
            <person name="Swetha P."/>
            <person name="Padma S."/>
            <person name="Sundararaj R."/>
            <person name="Yadav A."/>
        </authorList>
    </citation>
    <scope>NUCLEOTIDE SEQUENCE</scope>
    <source>
        <strain evidence="2">AR01</strain>
    </source>
</reference>
<dbReference type="Pfam" id="PF01418">
    <property type="entry name" value="HTH_6"/>
    <property type="match status" value="1"/>
</dbReference>
<dbReference type="GO" id="GO:0003677">
    <property type="term" value="F:DNA binding"/>
    <property type="evidence" value="ECO:0007669"/>
    <property type="project" value="InterPro"/>
</dbReference>
<dbReference type="PROSITE" id="PS51071">
    <property type="entry name" value="HTH_RPIR"/>
    <property type="match status" value="1"/>
</dbReference>
<name>A0A9X2HBX0_9MICC</name>
<dbReference type="SUPFAM" id="SSF53697">
    <property type="entry name" value="SIS domain"/>
    <property type="match status" value="1"/>
</dbReference>